<dbReference type="EMBL" id="JARBHB010000009">
    <property type="protein sequence ID" value="KAJ8875072.1"/>
    <property type="molecule type" value="Genomic_DNA"/>
</dbReference>
<gene>
    <name evidence="2" type="ORF">PR048_022962</name>
</gene>
<accession>A0ABQ9GSQ1</accession>
<protein>
    <submittedName>
        <fullName evidence="2">Uncharacterized protein</fullName>
    </submittedName>
</protein>
<evidence type="ECO:0000256" key="1">
    <source>
        <dbReference type="SAM" id="MobiDB-lite"/>
    </source>
</evidence>
<comment type="caution">
    <text evidence="2">The sequence shown here is derived from an EMBL/GenBank/DDBJ whole genome shotgun (WGS) entry which is preliminary data.</text>
</comment>
<dbReference type="Proteomes" id="UP001159363">
    <property type="component" value="Chromosome 8"/>
</dbReference>
<evidence type="ECO:0000313" key="2">
    <source>
        <dbReference type="EMBL" id="KAJ8875072.1"/>
    </source>
</evidence>
<feature type="region of interest" description="Disordered" evidence="1">
    <location>
        <begin position="72"/>
        <end position="91"/>
    </location>
</feature>
<keyword evidence="3" id="KW-1185">Reference proteome</keyword>
<evidence type="ECO:0000313" key="3">
    <source>
        <dbReference type="Proteomes" id="UP001159363"/>
    </source>
</evidence>
<reference evidence="2 3" key="1">
    <citation type="submission" date="2023-02" db="EMBL/GenBank/DDBJ databases">
        <title>LHISI_Scaffold_Assembly.</title>
        <authorList>
            <person name="Stuart O.P."/>
            <person name="Cleave R."/>
            <person name="Magrath M.J.L."/>
            <person name="Mikheyev A.S."/>
        </authorList>
    </citation>
    <scope>NUCLEOTIDE SEQUENCE [LARGE SCALE GENOMIC DNA]</scope>
    <source>
        <strain evidence="2">Daus_M_001</strain>
        <tissue evidence="2">Leg muscle</tissue>
    </source>
</reference>
<sequence length="999" mass="110170">MEDEGRVRIHDAFPISYLNLDASECRPQETARKTNGKGWELISAREMRATMAEVSGPHSRETLEALRETTLEKEARNEKNLPNGEDVAHGEAMPACSTKNDKRHYLANAKGSTNKNLLGSPHTLDSLSSVELSSLPSEVQVGARHLVSCLHSLLAQWDVREDIYSLGPFSGLLAAQLEALPAAATRRRTAGKRCSLILVDRTLDLATSTSHDSETVLDHILAVLPRLPGHTNDVAVNMSPLCSAQSYGRSRVFRRLKSLQTGGGLASSSVAEPGASAGAGKNIVENAVIPPGCLSHPEEQCLEVRRAKIGLHMCNCMFDAVYGVLEWLVTRRQKDVLVGLHQCLTAVAPTGRDEAPGSKLASRVTPMSLEKQVASFRSHPDKIAQCSGLLQQTLAVTQTLRSARLAELSGIVSTEKLLLQNLTAGRDGSAVLAQPVVFPQVTQLVRTRRDRGFVLEDLLCVLVRAFSLAGSDVTFPKQVMTDLQLVLEQALFEDRDELCGRLSQIGDVRFSSEMHKCSRRIDVVKKPWKTFLQPPEMASPPWPVTSRQACLRSRRFNLSLPPTSRAIRNERLSSTPDNTPPCWEAMKSSTGRYTKLAGRRGHESSPVCKDSLSLLRLPQLGQGSLLSARTLSSPRPATLCTIHSADCEDCSLQQHANGSPQPYQLAVRTATPSPRQTYSMTPVPFTQDNFTDYVLASCLLATLIVRRVELPGRESTSICFTLGFDCPRSRWYPTTKRSTAITNPSMTSRAQNVSHLRHVNCNPKINRDVSRNVAAKIMDKLKSAANVRKDFVKYRNLFRYNGNREPAENTSLLQQLVTDLLDPDRPELCDLSCKSGSLKDLIKTGFRDGSMHRPIRPSTLAASEHYSPISKVYVALTNATSVNTNMWLQPLQPKSCFTRQTVDQQTPIRKITKSPQDRSTPLPSDITAAEPRAEEVNLSSAFAQGNKKYTMPPTTEDNQLLCREAYNPHTPGRATKMKFGLYKEPLKCSCQSSSARRPQ</sequence>
<organism evidence="2 3">
    <name type="scientific">Dryococelus australis</name>
    <dbReference type="NCBI Taxonomy" id="614101"/>
    <lineage>
        <taxon>Eukaryota</taxon>
        <taxon>Metazoa</taxon>
        <taxon>Ecdysozoa</taxon>
        <taxon>Arthropoda</taxon>
        <taxon>Hexapoda</taxon>
        <taxon>Insecta</taxon>
        <taxon>Pterygota</taxon>
        <taxon>Neoptera</taxon>
        <taxon>Polyneoptera</taxon>
        <taxon>Phasmatodea</taxon>
        <taxon>Verophasmatodea</taxon>
        <taxon>Anareolatae</taxon>
        <taxon>Phasmatidae</taxon>
        <taxon>Eurycanthinae</taxon>
        <taxon>Dryococelus</taxon>
    </lineage>
</organism>
<name>A0ABQ9GSQ1_9NEOP</name>
<proteinExistence type="predicted"/>